<dbReference type="InterPro" id="IPR036236">
    <property type="entry name" value="Znf_C2H2_sf"/>
</dbReference>
<evidence type="ECO:0000256" key="3">
    <source>
        <dbReference type="ARBA" id="ARBA00022833"/>
    </source>
</evidence>
<protein>
    <recommendedName>
        <fullName evidence="5">C2H2-type domain-containing protein</fullName>
    </recommendedName>
</protein>
<dbReference type="GO" id="GO:0008270">
    <property type="term" value="F:zinc ion binding"/>
    <property type="evidence" value="ECO:0007669"/>
    <property type="project" value="UniProtKB-KW"/>
</dbReference>
<dbReference type="Pfam" id="PF12756">
    <property type="entry name" value="zf-C2H2_2"/>
    <property type="match status" value="2"/>
</dbReference>
<name>A0AAD5TBG0_9FUNG</name>
<keyword evidence="3" id="KW-0862">Zinc</keyword>
<dbReference type="AlphaFoldDB" id="A0AAD5TBG0"/>
<evidence type="ECO:0000256" key="4">
    <source>
        <dbReference type="ARBA" id="ARBA00034119"/>
    </source>
</evidence>
<evidence type="ECO:0000256" key="1">
    <source>
        <dbReference type="ARBA" id="ARBA00022723"/>
    </source>
</evidence>
<evidence type="ECO:0000259" key="5">
    <source>
        <dbReference type="PROSITE" id="PS00028"/>
    </source>
</evidence>
<dbReference type="InterPro" id="IPR040048">
    <property type="entry name" value="ZNF277"/>
</dbReference>
<evidence type="ECO:0000313" key="6">
    <source>
        <dbReference type="EMBL" id="KAJ3142021.1"/>
    </source>
</evidence>
<keyword evidence="2" id="KW-0863">Zinc-finger</keyword>
<evidence type="ECO:0000313" key="7">
    <source>
        <dbReference type="Proteomes" id="UP001211907"/>
    </source>
</evidence>
<dbReference type="SMART" id="SM00355">
    <property type="entry name" value="ZnF_C2H2"/>
    <property type="match status" value="3"/>
</dbReference>
<accession>A0AAD5TBG0</accession>
<dbReference type="Proteomes" id="UP001211907">
    <property type="component" value="Unassembled WGS sequence"/>
</dbReference>
<gene>
    <name evidence="6" type="ORF">HK100_003884</name>
</gene>
<feature type="non-terminal residue" evidence="6">
    <location>
        <position position="304"/>
    </location>
</feature>
<organism evidence="6 7">
    <name type="scientific">Physocladia obscura</name>
    <dbReference type="NCBI Taxonomy" id="109957"/>
    <lineage>
        <taxon>Eukaryota</taxon>
        <taxon>Fungi</taxon>
        <taxon>Fungi incertae sedis</taxon>
        <taxon>Chytridiomycota</taxon>
        <taxon>Chytridiomycota incertae sedis</taxon>
        <taxon>Chytridiomycetes</taxon>
        <taxon>Chytridiales</taxon>
        <taxon>Chytriomycetaceae</taxon>
        <taxon>Physocladia</taxon>
    </lineage>
</organism>
<dbReference type="InterPro" id="IPR013087">
    <property type="entry name" value="Znf_C2H2_type"/>
</dbReference>
<keyword evidence="7" id="KW-1185">Reference proteome</keyword>
<dbReference type="PROSITE" id="PS00028">
    <property type="entry name" value="ZINC_FINGER_C2H2_1"/>
    <property type="match status" value="2"/>
</dbReference>
<comment type="similarity">
    <text evidence="4">Belongs to the ZNF277 family.</text>
</comment>
<dbReference type="SUPFAM" id="SSF57667">
    <property type="entry name" value="beta-beta-alpha zinc fingers"/>
    <property type="match status" value="2"/>
</dbReference>
<proteinExistence type="inferred from homology"/>
<dbReference type="InterPro" id="IPR041661">
    <property type="entry name" value="ZN622/Rei1/Reh1_Znf-C2H2"/>
</dbReference>
<dbReference type="PANTHER" id="PTHR13267:SF3">
    <property type="entry name" value="ZINC FINGER PROTEIN 277"/>
    <property type="match status" value="1"/>
</dbReference>
<keyword evidence="1" id="KW-0479">Metal-binding</keyword>
<evidence type="ECO:0000256" key="2">
    <source>
        <dbReference type="ARBA" id="ARBA00022771"/>
    </source>
</evidence>
<comment type="caution">
    <text evidence="6">The sequence shown here is derived from an EMBL/GenBank/DDBJ whole genome shotgun (WGS) entry which is preliminary data.</text>
</comment>
<dbReference type="EMBL" id="JADGJH010000020">
    <property type="protein sequence ID" value="KAJ3142021.1"/>
    <property type="molecule type" value="Genomic_DNA"/>
</dbReference>
<dbReference type="PANTHER" id="PTHR13267">
    <property type="entry name" value="ZINC FINGER PROTEIN 277"/>
    <property type="match status" value="1"/>
</dbReference>
<reference evidence="6" key="1">
    <citation type="submission" date="2020-05" db="EMBL/GenBank/DDBJ databases">
        <title>Phylogenomic resolution of chytrid fungi.</title>
        <authorList>
            <person name="Stajich J.E."/>
            <person name="Amses K."/>
            <person name="Simmons R."/>
            <person name="Seto K."/>
            <person name="Myers J."/>
            <person name="Bonds A."/>
            <person name="Quandt C.A."/>
            <person name="Barry K."/>
            <person name="Liu P."/>
            <person name="Grigoriev I."/>
            <person name="Longcore J.E."/>
            <person name="James T.Y."/>
        </authorList>
    </citation>
    <scope>NUCLEOTIDE SEQUENCE</scope>
    <source>
        <strain evidence="6">JEL0513</strain>
    </source>
</reference>
<feature type="domain" description="C2H2-type" evidence="5">
    <location>
        <begin position="246"/>
        <end position="268"/>
    </location>
</feature>
<sequence length="304" mass="35755">TEILSLQTASAHLDENFSIHSYFHEGSANEANEIENDQEIEYSILTQNETTQYIPIKCIFCKIIPDTRTALFSHFRDEHGFVPGKPLDLCHIPEFLSTLQNKMARGICIYCEGVFPDTVVLRRHMRKKKHFRVNPLNFGYDRFYVINYADFEGRRWRDLEGEEDYEDIGRHGDSDSDFDDWEDDEGQGTMCLFDEVMLPTVADAVIHLKESHDFDLRRIQIEYDLDEYGIIRLINYIRSCSAQQKCFGCQTSFETMDEMKLHYDNTRHHLLKIPERGTSFWEDVNHLFPCYEDDPLLTWDCTAD</sequence>
<feature type="domain" description="C2H2-type" evidence="5">
    <location>
        <begin position="108"/>
        <end position="130"/>
    </location>
</feature>